<dbReference type="WBParaSite" id="PgR031_g088_t05">
    <property type="protein sequence ID" value="PgR031_g088_t05"/>
    <property type="gene ID" value="PgR031_g088"/>
</dbReference>
<evidence type="ECO:0000313" key="3">
    <source>
        <dbReference type="WBParaSite" id="PgR031_g088_t01"/>
    </source>
</evidence>
<name>A0A915B9P0_PARUN</name>
<accession>A0A915B9P0</accession>
<dbReference type="AlphaFoldDB" id="A0A915B9P0"/>
<keyword evidence="1" id="KW-0812">Transmembrane</keyword>
<keyword evidence="1" id="KW-1133">Transmembrane helix</keyword>
<keyword evidence="2" id="KW-1185">Reference proteome</keyword>
<feature type="transmembrane region" description="Helical" evidence="1">
    <location>
        <begin position="12"/>
        <end position="37"/>
    </location>
</feature>
<keyword evidence="1" id="KW-0472">Membrane</keyword>
<evidence type="ECO:0000256" key="1">
    <source>
        <dbReference type="SAM" id="Phobius"/>
    </source>
</evidence>
<reference evidence="3 4" key="1">
    <citation type="submission" date="2022-11" db="UniProtKB">
        <authorList>
            <consortium name="WormBaseParasite"/>
        </authorList>
    </citation>
    <scope>IDENTIFICATION</scope>
</reference>
<dbReference type="WBParaSite" id="PgR031_g088_t04">
    <property type="protein sequence ID" value="PgR031_g088_t04"/>
    <property type="gene ID" value="PgR031_g088"/>
</dbReference>
<dbReference type="WBParaSite" id="PgR031_g088_t02">
    <property type="protein sequence ID" value="PgR031_g088_t02"/>
    <property type="gene ID" value="PgR031_g088"/>
</dbReference>
<protein>
    <submittedName>
        <fullName evidence="3 4">Uncharacterized protein</fullName>
    </submittedName>
</protein>
<sequence length="109" mass="12077">MLSKRSVKYPPLISFCLSLMSAIVRLTVLPGASVTMVDKHSNMARERIPSLKICRDDQPFMHAHIIQLLVGGPLIVMNGKKLKLNVCWNVEQTTRPMAQALITCANGFA</sequence>
<evidence type="ECO:0000313" key="4">
    <source>
        <dbReference type="WBParaSite" id="PgR031_g088_t02"/>
    </source>
</evidence>
<proteinExistence type="predicted"/>
<evidence type="ECO:0000313" key="2">
    <source>
        <dbReference type="Proteomes" id="UP000887569"/>
    </source>
</evidence>
<dbReference type="WBParaSite" id="PgR031_g088_t01">
    <property type="protein sequence ID" value="PgR031_g088_t01"/>
    <property type="gene ID" value="PgR031_g088"/>
</dbReference>
<dbReference type="Proteomes" id="UP000887569">
    <property type="component" value="Unplaced"/>
</dbReference>
<organism evidence="2 4">
    <name type="scientific">Parascaris univalens</name>
    <name type="common">Nematode worm</name>
    <dbReference type="NCBI Taxonomy" id="6257"/>
    <lineage>
        <taxon>Eukaryota</taxon>
        <taxon>Metazoa</taxon>
        <taxon>Ecdysozoa</taxon>
        <taxon>Nematoda</taxon>
        <taxon>Chromadorea</taxon>
        <taxon>Rhabditida</taxon>
        <taxon>Spirurina</taxon>
        <taxon>Ascaridomorpha</taxon>
        <taxon>Ascaridoidea</taxon>
        <taxon>Ascarididae</taxon>
        <taxon>Parascaris</taxon>
    </lineage>
</organism>